<reference evidence="5" key="1">
    <citation type="submission" date="2022-12" db="EMBL/GenBank/DDBJ databases">
        <authorList>
            <person name="Petersen C."/>
        </authorList>
    </citation>
    <scope>NUCLEOTIDE SEQUENCE</scope>
    <source>
        <strain evidence="5">IBT 16125</strain>
    </source>
</reference>
<evidence type="ECO:0000256" key="2">
    <source>
        <dbReference type="ARBA" id="ARBA00023043"/>
    </source>
</evidence>
<feature type="repeat" description="ANK" evidence="3">
    <location>
        <begin position="1446"/>
        <end position="1478"/>
    </location>
</feature>
<evidence type="ECO:0008006" key="7">
    <source>
        <dbReference type="Google" id="ProtNLM"/>
    </source>
</evidence>
<dbReference type="Proteomes" id="UP001213681">
    <property type="component" value="Unassembled WGS sequence"/>
</dbReference>
<feature type="repeat" description="ANK" evidence="3">
    <location>
        <begin position="572"/>
        <end position="604"/>
    </location>
</feature>
<feature type="repeat" description="ANK" evidence="3">
    <location>
        <begin position="539"/>
        <end position="571"/>
    </location>
</feature>
<accession>A0AAD6BX68</accession>
<feature type="compositionally biased region" description="Basic and acidic residues" evidence="4">
    <location>
        <begin position="1020"/>
        <end position="1030"/>
    </location>
</feature>
<feature type="repeat" description="ANK" evidence="3">
    <location>
        <begin position="1919"/>
        <end position="1950"/>
    </location>
</feature>
<keyword evidence="1" id="KW-0677">Repeat</keyword>
<evidence type="ECO:0000256" key="3">
    <source>
        <dbReference type="PROSITE-ProRule" id="PRU00023"/>
    </source>
</evidence>
<dbReference type="PANTHER" id="PTHR24198">
    <property type="entry name" value="ANKYRIN REPEAT AND PROTEIN KINASE DOMAIN-CONTAINING PROTEIN"/>
    <property type="match status" value="1"/>
</dbReference>
<protein>
    <recommendedName>
        <fullName evidence="7">Ankyrin repeat protein</fullName>
    </recommendedName>
</protein>
<sequence length="2057" mass="232647">MAPSLPSLPVKHHDFVQYIKSHPGTPIEELLKPYNEFDVSARKIFAQDPSHALVKDNHANIVPLFDTTTGSTDIRVRARDLNTETPEQKEKYILPIPDDKRRINGSPAVVPTLAEFQNNFALFTEGALSELDWSNVVAAGSAVVTSLLPVPEKYRNSKRGLRQFYHEEFAPASDVDLFLYGLTEEEAIEKIKHIEDKIRNTILYETTTIRTKNTITIASQYPTRHVQIVLRIYHSVAEILTGFDVDCSCAAYDGQQVYASPRAIVSYITQKNQIDLTRRSPSYENRLSKYSHRGFEVFWSPLDRSKVDPTIFERSFMRTEGLARLLVLEKLPKPGDRDTYLRKRREERGRPPLSLYLRRRQGKELHGNIKDDWEDEVPEWQEEDQISDYHTFTIPYGRRFNARKIEKLLYTKDLLLNAQWNQKKDREVYLHRHPAFFGEAEHVIGDCCGSCPQPVTEEERKVAEEESKIYISGNISFIKDDPGRQEIGSFNPITETDWTEMAYIGPTELLCQAIVSYDLEAVKQFLDQEDSDPDRRDYTGRTPLQLACMCSTPEIVQCLVDHGARLIARMADGQTALHLAAARGATEIVCVLLKKSNENEEAENQKEDNQKATPMDVDSPEDDDEEDDEDDASRTSASYVKVDKENDDELAPTFDTIEENDKDPDIYDINVTAWDNLASPLHLAILHGHVETVKELVTSFGADVLMPIKITDDYSKRPKAAILTLVLVLALPLDKAREMSQTLLKLGASPAQADTSHYTALHYIAQSNYSELLDIYQEHDGPAMQRALNHMVVQGAWYSSSYTFSSALVNALCAKKPVAAKKLLDIGTKPSNELADCLKALKSQMADAMRYGGEQKLADNVPKQPIMYAIENDLPLMAVDLLQRGVDPNTEHDRRHNFRETALDCTKRCVKELEHSLKNETPMHRPYGIPDPVIFEQGDDSYLAEFQEGTYKQFAAKAQLKKAKDNNKKAEEHDQREKEQVAEEKPGEAEKREAVKELIKNYELLMEELLSRDAKTWEELHPGETQDPGHRQNRRNQQKQKPKKTFKIEFFSELAGLSDVAREGYERLFEAAWNGDLDTIKSLTLCMQGPAKDQLPLHVTRVDTSGLTCLHIAVMRGHLRVAKAILQIVQVQYKVKEPKARQHFEMDIDTDGESDDEGLNIVGHTVDEQFTYENVGEVAGRVESDVSPRIALLRAFPVRLFLDGEIPNKDNLRLVGMNNWSGAYFQQVNTLFKYAIYKNDLRLLDWLLKVGHDCASTDPSDKTAFTLGQEELQLAMVLGHTECLGMLIQGTAAGLPLQKMSKESGIAAREEPQYYQGLSIRGQKRKDWADAGRPENNAVTRGNEAGRPPVLVSALQGNMASTEWLLGTAPSRYYLEYVNAHLEDENIQRLSQSKLGLDASVLNWLQNRNNLVLHCAVMSRPCEESQRLVQYLVDQHPECLEVKSSEGHTPVALAISLHRLSFARVLIKAGANQAVRDAEGCNLLHLVLCAISGSTAKRSEEISQLIDLMDKEHVSTMLTQRAGEGSRTPYARWLHKYPDFDFSVEVQPKVPNLPSDKEATGSITKLFLNLGKSTNQKFLELLDGAGNTPVHECVKRGFPQVLEPILDHRPDLLYRENATGSTPLDMAVDAWVNETTRTVPKVSVSTDRWPEWQNLTARRPEYFIKNRDWRTKAQMMVDVCQKRAQQSPQKRRLVSLFEANEVAKRLATKEKSRPDDGYGHRCDRYGRRRGRQEEEENEKLDEVALWGGRFFYNLLNNYLYRQNIDSGASALSWCAEHGVENSIRRLLELQAHDKTKNRLLHYNSFNFVDSPLRSAICYHHASIVKLLLEYGAGKTCDFPISTPLHTAVHYGSEEVVRIILEHGSDIDLITPRGQTALVVAVREQRPEIVKLLLNYGACLNTEPHVPAEAQRYEGLIWATPLHTAVDEQCGNRDMAELLLSYGADVNVRRGDGGTPLHWTTSEINVDESRWLLENGADPNILDDKGCSPFHCALDLGAHGAELVKLLLDHGANPNLRRRVTPASLEPHLHPLQILDGMDCPDIEKLLRDYGAKLPESA</sequence>
<dbReference type="InterPro" id="IPR002110">
    <property type="entry name" value="Ankyrin_rpt"/>
</dbReference>
<dbReference type="EMBL" id="JAPVEA010000009">
    <property type="protein sequence ID" value="KAJ5433359.1"/>
    <property type="molecule type" value="Genomic_DNA"/>
</dbReference>
<feature type="compositionally biased region" description="Basic and acidic residues" evidence="4">
    <location>
        <begin position="1707"/>
        <end position="1725"/>
    </location>
</feature>
<dbReference type="PANTHER" id="PTHR24198:SF165">
    <property type="entry name" value="ANKYRIN REPEAT-CONTAINING PROTEIN-RELATED"/>
    <property type="match status" value="1"/>
</dbReference>
<feature type="region of interest" description="Disordered" evidence="4">
    <location>
        <begin position="1020"/>
        <end position="1043"/>
    </location>
</feature>
<dbReference type="RefSeq" id="XP_056760650.1">
    <property type="nucleotide sequence ID" value="XM_056915896.1"/>
</dbReference>
<dbReference type="SMART" id="SM00248">
    <property type="entry name" value="ANK"/>
    <property type="match status" value="19"/>
</dbReference>
<dbReference type="Pfam" id="PF00023">
    <property type="entry name" value="Ank"/>
    <property type="match status" value="2"/>
</dbReference>
<dbReference type="PROSITE" id="PS50297">
    <property type="entry name" value="ANK_REP_REGION"/>
    <property type="match status" value="9"/>
</dbReference>
<keyword evidence="2 3" id="KW-0040">ANK repeat</keyword>
<comment type="caution">
    <text evidence="5">The sequence shown here is derived from an EMBL/GenBank/DDBJ whole genome shotgun (WGS) entry which is preliminary data.</text>
</comment>
<feature type="repeat" description="ANK" evidence="3">
    <location>
        <begin position="1842"/>
        <end position="1871"/>
    </location>
</feature>
<evidence type="ECO:0000313" key="6">
    <source>
        <dbReference type="Proteomes" id="UP001213681"/>
    </source>
</evidence>
<feature type="region of interest" description="Disordered" evidence="4">
    <location>
        <begin position="963"/>
        <end position="992"/>
    </location>
</feature>
<feature type="compositionally biased region" description="Basic and acidic residues" evidence="4">
    <location>
        <begin position="599"/>
        <end position="610"/>
    </location>
</feature>
<organism evidence="5 6">
    <name type="scientific">Penicillium daleae</name>
    <dbReference type="NCBI Taxonomy" id="63821"/>
    <lineage>
        <taxon>Eukaryota</taxon>
        <taxon>Fungi</taxon>
        <taxon>Dikarya</taxon>
        <taxon>Ascomycota</taxon>
        <taxon>Pezizomycotina</taxon>
        <taxon>Eurotiomycetes</taxon>
        <taxon>Eurotiomycetidae</taxon>
        <taxon>Eurotiales</taxon>
        <taxon>Aspergillaceae</taxon>
        <taxon>Penicillium</taxon>
    </lineage>
</organism>
<feature type="region of interest" description="Disordered" evidence="4">
    <location>
        <begin position="1707"/>
        <end position="1734"/>
    </location>
</feature>
<dbReference type="PRINTS" id="PR01415">
    <property type="entry name" value="ANKYRIN"/>
</dbReference>
<reference evidence="5" key="2">
    <citation type="journal article" date="2023" name="IMA Fungus">
        <title>Comparative genomic study of the Penicillium genus elucidates a diverse pangenome and 15 lateral gene transfer events.</title>
        <authorList>
            <person name="Petersen C."/>
            <person name="Sorensen T."/>
            <person name="Nielsen M.R."/>
            <person name="Sondergaard T.E."/>
            <person name="Sorensen J.L."/>
            <person name="Fitzpatrick D.A."/>
            <person name="Frisvad J.C."/>
            <person name="Nielsen K.L."/>
        </authorList>
    </citation>
    <scope>NUCLEOTIDE SEQUENCE</scope>
    <source>
        <strain evidence="5">IBT 16125</strain>
    </source>
</reference>
<dbReference type="SUPFAM" id="SSF48403">
    <property type="entry name" value="Ankyrin repeat"/>
    <property type="match status" value="3"/>
</dbReference>
<feature type="region of interest" description="Disordered" evidence="4">
    <location>
        <begin position="599"/>
        <end position="645"/>
    </location>
</feature>
<evidence type="ECO:0000256" key="4">
    <source>
        <dbReference type="SAM" id="MobiDB-lite"/>
    </source>
</evidence>
<dbReference type="PROSITE" id="PS50088">
    <property type="entry name" value="ANK_REPEAT"/>
    <property type="match status" value="9"/>
</dbReference>
<dbReference type="Gene3D" id="1.25.40.20">
    <property type="entry name" value="Ankyrin repeat-containing domain"/>
    <property type="match status" value="5"/>
</dbReference>
<feature type="repeat" description="ANK" evidence="3">
    <location>
        <begin position="676"/>
        <end position="704"/>
    </location>
</feature>
<dbReference type="Pfam" id="PF12796">
    <property type="entry name" value="Ank_2"/>
    <property type="match status" value="3"/>
</dbReference>
<dbReference type="InterPro" id="IPR036770">
    <property type="entry name" value="Ankyrin_rpt-contain_sf"/>
</dbReference>
<feature type="repeat" description="ANK" evidence="3">
    <location>
        <begin position="1951"/>
        <end position="1983"/>
    </location>
</feature>
<dbReference type="GeneID" id="81606139"/>
<evidence type="ECO:0000256" key="1">
    <source>
        <dbReference type="ARBA" id="ARBA00022737"/>
    </source>
</evidence>
<proteinExistence type="predicted"/>
<keyword evidence="6" id="KW-1185">Reference proteome</keyword>
<feature type="repeat" description="ANK" evidence="3">
    <location>
        <begin position="1984"/>
        <end position="2018"/>
    </location>
</feature>
<feature type="compositionally biased region" description="Acidic residues" evidence="4">
    <location>
        <begin position="618"/>
        <end position="631"/>
    </location>
</feature>
<feature type="repeat" description="ANK" evidence="3">
    <location>
        <begin position="1872"/>
        <end position="1904"/>
    </location>
</feature>
<evidence type="ECO:0000313" key="5">
    <source>
        <dbReference type="EMBL" id="KAJ5433359.1"/>
    </source>
</evidence>
<gene>
    <name evidence="5" type="ORF">N7458_012515</name>
</gene>
<name>A0AAD6BX68_9EURO</name>
<feature type="compositionally biased region" description="Basic residues" evidence="4">
    <location>
        <begin position="1031"/>
        <end position="1043"/>
    </location>
</feature>